<dbReference type="Proteomes" id="UP000676565">
    <property type="component" value="Unassembled WGS sequence"/>
</dbReference>
<dbReference type="SUPFAM" id="SSF53098">
    <property type="entry name" value="Ribonuclease H-like"/>
    <property type="match status" value="1"/>
</dbReference>
<organism evidence="2 3">
    <name type="scientific">Gemmata palustris</name>
    <dbReference type="NCBI Taxonomy" id="2822762"/>
    <lineage>
        <taxon>Bacteria</taxon>
        <taxon>Pseudomonadati</taxon>
        <taxon>Planctomycetota</taxon>
        <taxon>Planctomycetia</taxon>
        <taxon>Gemmatales</taxon>
        <taxon>Gemmataceae</taxon>
        <taxon>Gemmata</taxon>
    </lineage>
</organism>
<gene>
    <name evidence="2" type="ORF">J8F10_21560</name>
</gene>
<dbReference type="RefSeq" id="WP_210657298.1">
    <property type="nucleotide sequence ID" value="NZ_JAGKQQ010000001.1"/>
</dbReference>
<keyword evidence="3" id="KW-1185">Reference proteome</keyword>
<name>A0ABS5BVV8_9BACT</name>
<sequence>MTTDRDIPAWFLRKHGAATVGATPVQPAVLPEEGGEDEPSETVDRTVECAEHEWETKTVSEQPARSGEFPERFIDGSQAGRPVLCLRSPNGWPIPMVLSEVGAVAMRSVGRRFEREFVIVERVLSFVADPFPWEEVEAFASAILNKPELKLRLLPANMPDLKKHSPFDYEVMRHQATNRAQQEMTTLERYALTLNPSVATLVDGQIGRVSGNPKPSDPLLIGVTKSHSKNYLHDRGWRTLLSLEADGLEKKAQRTPVFRISGTGKACLDRTPVASWYVKLAGGPRLAPNWGYVRVEIPWGQFARRVKMDDKKDFGFVDRLSRWLIDARCRAASYARMPVSLDPIVRAEDALKPLFTPTAVLVNRLYRTAGLFRGNEG</sequence>
<proteinExistence type="predicted"/>
<protein>
    <recommendedName>
        <fullName evidence="4">NurA domain-containing protein</fullName>
    </recommendedName>
</protein>
<dbReference type="InterPro" id="IPR012337">
    <property type="entry name" value="RNaseH-like_sf"/>
</dbReference>
<evidence type="ECO:0000256" key="1">
    <source>
        <dbReference type="SAM" id="MobiDB-lite"/>
    </source>
</evidence>
<dbReference type="EMBL" id="JAGKQQ010000001">
    <property type="protein sequence ID" value="MBP3957849.1"/>
    <property type="molecule type" value="Genomic_DNA"/>
</dbReference>
<evidence type="ECO:0000313" key="2">
    <source>
        <dbReference type="EMBL" id="MBP3957849.1"/>
    </source>
</evidence>
<evidence type="ECO:0008006" key="4">
    <source>
        <dbReference type="Google" id="ProtNLM"/>
    </source>
</evidence>
<feature type="region of interest" description="Disordered" evidence="1">
    <location>
        <begin position="23"/>
        <end position="42"/>
    </location>
</feature>
<accession>A0ABS5BVV8</accession>
<reference evidence="2 3" key="1">
    <citation type="submission" date="2021-04" db="EMBL/GenBank/DDBJ databases">
        <authorList>
            <person name="Ivanova A."/>
        </authorList>
    </citation>
    <scope>NUCLEOTIDE SEQUENCE [LARGE SCALE GENOMIC DNA]</scope>
    <source>
        <strain evidence="2 3">G18</strain>
    </source>
</reference>
<comment type="caution">
    <text evidence="2">The sequence shown here is derived from an EMBL/GenBank/DDBJ whole genome shotgun (WGS) entry which is preliminary data.</text>
</comment>
<evidence type="ECO:0000313" key="3">
    <source>
        <dbReference type="Proteomes" id="UP000676565"/>
    </source>
</evidence>